<evidence type="ECO:0000313" key="2">
    <source>
        <dbReference type="EMBL" id="CRK93178.1"/>
    </source>
</evidence>
<dbReference type="AlphaFoldDB" id="A0A1J1I064"/>
<dbReference type="OrthoDB" id="6236007at2759"/>
<feature type="signal peptide" evidence="1">
    <location>
        <begin position="1"/>
        <end position="23"/>
    </location>
</feature>
<sequence>MKLLIFFLLQVFTVSFTKEVVESENQGGKACYIGPIAYPPPEPKECFDENEIFTCAFGELRCDGLGYCGTPPCTWRCWCRSGYKRHQNGSCVRVCKFTADPVDHQNA</sequence>
<keyword evidence="1" id="KW-0732">Signal</keyword>
<accession>A0A1J1I064</accession>
<dbReference type="Proteomes" id="UP000183832">
    <property type="component" value="Unassembled WGS sequence"/>
</dbReference>
<gene>
    <name evidence="2" type="ORF">CLUMA_CG006722</name>
</gene>
<feature type="chain" id="PRO_5012430225" evidence="1">
    <location>
        <begin position="24"/>
        <end position="107"/>
    </location>
</feature>
<keyword evidence="3" id="KW-1185">Reference proteome</keyword>
<protein>
    <submittedName>
        <fullName evidence="2">CLUMA_CG006722, isoform A</fullName>
    </submittedName>
</protein>
<proteinExistence type="predicted"/>
<evidence type="ECO:0000313" key="3">
    <source>
        <dbReference type="Proteomes" id="UP000183832"/>
    </source>
</evidence>
<organism evidence="2 3">
    <name type="scientific">Clunio marinus</name>
    <dbReference type="NCBI Taxonomy" id="568069"/>
    <lineage>
        <taxon>Eukaryota</taxon>
        <taxon>Metazoa</taxon>
        <taxon>Ecdysozoa</taxon>
        <taxon>Arthropoda</taxon>
        <taxon>Hexapoda</taxon>
        <taxon>Insecta</taxon>
        <taxon>Pterygota</taxon>
        <taxon>Neoptera</taxon>
        <taxon>Endopterygota</taxon>
        <taxon>Diptera</taxon>
        <taxon>Nematocera</taxon>
        <taxon>Chironomoidea</taxon>
        <taxon>Chironomidae</taxon>
        <taxon>Clunio</taxon>
    </lineage>
</organism>
<dbReference type="EMBL" id="CVRI01000037">
    <property type="protein sequence ID" value="CRK93178.1"/>
    <property type="molecule type" value="Genomic_DNA"/>
</dbReference>
<reference evidence="2 3" key="1">
    <citation type="submission" date="2015-04" db="EMBL/GenBank/DDBJ databases">
        <authorList>
            <person name="Syromyatnikov M.Y."/>
            <person name="Popov V.N."/>
        </authorList>
    </citation>
    <scope>NUCLEOTIDE SEQUENCE [LARGE SCALE GENOMIC DNA]</scope>
</reference>
<name>A0A1J1I064_9DIPT</name>
<evidence type="ECO:0000256" key="1">
    <source>
        <dbReference type="SAM" id="SignalP"/>
    </source>
</evidence>